<dbReference type="Proteomes" id="UP000198372">
    <property type="component" value="Unassembled WGS sequence"/>
</dbReference>
<evidence type="ECO:0000256" key="1">
    <source>
        <dbReference type="ARBA" id="ARBA00004613"/>
    </source>
</evidence>
<dbReference type="AlphaFoldDB" id="A0A238FAM0"/>
<accession>A0A238FAM0</accession>
<feature type="chain" id="PRO_5012805402" evidence="5">
    <location>
        <begin position="26"/>
        <end position="143"/>
    </location>
</feature>
<dbReference type="GO" id="GO:0005576">
    <property type="term" value="C:extracellular region"/>
    <property type="evidence" value="ECO:0007669"/>
    <property type="project" value="UniProtKB-SubCell"/>
</dbReference>
<feature type="domain" description="CFEM" evidence="6">
    <location>
        <begin position="1"/>
        <end position="115"/>
    </location>
</feature>
<evidence type="ECO:0000313" key="7">
    <source>
        <dbReference type="EMBL" id="SCV70892.1"/>
    </source>
</evidence>
<comment type="subcellular location">
    <subcellularLocation>
        <location evidence="1">Secreted</location>
    </subcellularLocation>
</comment>
<gene>
    <name evidence="7" type="ORF">BQ2448_3654</name>
</gene>
<evidence type="ECO:0000256" key="4">
    <source>
        <dbReference type="ARBA" id="ARBA00023157"/>
    </source>
</evidence>
<evidence type="ECO:0000256" key="5">
    <source>
        <dbReference type="SAM" id="SignalP"/>
    </source>
</evidence>
<sequence length="143" mass="15495">MRISLASLLLITFYVSTTLFGVALSDTQCGLNCATQITAVTACQNTNNRTCMCQDYDYATKYRGCIQRACLQNDLLAVFKADGAACAALGIEMTQPAPGLDLDLFIVFSLEPKKVVQPNGNLIRMSDTSSRIRSYESASPFAS</sequence>
<protein>
    <submittedName>
        <fullName evidence="7">BQ2448_3654 protein</fullName>
    </submittedName>
</protein>
<proteinExistence type="predicted"/>
<dbReference type="InterPro" id="IPR008427">
    <property type="entry name" value="Extracellular_membr_CFEM_dom"/>
</dbReference>
<name>A0A238FAM0_9BASI</name>
<dbReference type="OrthoDB" id="2538080at2759"/>
<dbReference type="STRING" id="269621.A0A238FAM0"/>
<keyword evidence="4" id="KW-1015">Disulfide bond</keyword>
<dbReference type="EMBL" id="FMSP01000006">
    <property type="protein sequence ID" value="SCV70892.1"/>
    <property type="molecule type" value="Genomic_DNA"/>
</dbReference>
<dbReference type="Pfam" id="PF05730">
    <property type="entry name" value="CFEM"/>
    <property type="match status" value="1"/>
</dbReference>
<evidence type="ECO:0000313" key="8">
    <source>
        <dbReference type="Proteomes" id="UP000198372"/>
    </source>
</evidence>
<feature type="signal peptide" evidence="5">
    <location>
        <begin position="1"/>
        <end position="25"/>
    </location>
</feature>
<evidence type="ECO:0000259" key="6">
    <source>
        <dbReference type="PROSITE" id="PS52012"/>
    </source>
</evidence>
<dbReference type="PROSITE" id="PS52012">
    <property type="entry name" value="CFEM"/>
    <property type="match status" value="1"/>
</dbReference>
<keyword evidence="3 5" id="KW-0732">Signal</keyword>
<reference evidence="8" key="1">
    <citation type="submission" date="2016-09" db="EMBL/GenBank/DDBJ databases">
        <authorList>
            <person name="Jeantristanb JTB J.-T."/>
            <person name="Ricardo R."/>
        </authorList>
    </citation>
    <scope>NUCLEOTIDE SEQUENCE [LARGE SCALE GENOMIC DNA]</scope>
</reference>
<keyword evidence="8" id="KW-1185">Reference proteome</keyword>
<evidence type="ECO:0000256" key="2">
    <source>
        <dbReference type="ARBA" id="ARBA00022525"/>
    </source>
</evidence>
<evidence type="ECO:0000256" key="3">
    <source>
        <dbReference type="ARBA" id="ARBA00022729"/>
    </source>
</evidence>
<keyword evidence="2" id="KW-0964">Secreted</keyword>
<organism evidence="7 8">
    <name type="scientific">Microbotryum intermedium</name>
    <dbReference type="NCBI Taxonomy" id="269621"/>
    <lineage>
        <taxon>Eukaryota</taxon>
        <taxon>Fungi</taxon>
        <taxon>Dikarya</taxon>
        <taxon>Basidiomycota</taxon>
        <taxon>Pucciniomycotina</taxon>
        <taxon>Microbotryomycetes</taxon>
        <taxon>Microbotryales</taxon>
        <taxon>Microbotryaceae</taxon>
        <taxon>Microbotryum</taxon>
    </lineage>
</organism>